<name>A0A235B6R2_9BACL</name>
<gene>
    <name evidence="1" type="ORF">CHM34_07305</name>
</gene>
<comment type="caution">
    <text evidence="1">The sequence shown here is derived from an EMBL/GenBank/DDBJ whole genome shotgun (WGS) entry which is preliminary data.</text>
</comment>
<evidence type="ECO:0000313" key="1">
    <source>
        <dbReference type="EMBL" id="OYD07922.1"/>
    </source>
</evidence>
<reference evidence="1 2" key="1">
    <citation type="submission" date="2017-07" db="EMBL/GenBank/DDBJ databases">
        <title>The genome sequence of Paludifilum halophilum highlights mechanisms for microbial adaptation to high salt environemnts.</title>
        <authorList>
            <person name="Belbahri L."/>
        </authorList>
    </citation>
    <scope>NUCLEOTIDE SEQUENCE [LARGE SCALE GENOMIC DNA]</scope>
    <source>
        <strain evidence="1 2">DSM 102817</strain>
    </source>
</reference>
<accession>A0A235B6R2</accession>
<dbReference type="EMBL" id="NOWF01000004">
    <property type="protein sequence ID" value="OYD07922.1"/>
    <property type="molecule type" value="Genomic_DNA"/>
</dbReference>
<organism evidence="1 2">
    <name type="scientific">Paludifilum halophilum</name>
    <dbReference type="NCBI Taxonomy" id="1642702"/>
    <lineage>
        <taxon>Bacteria</taxon>
        <taxon>Bacillati</taxon>
        <taxon>Bacillota</taxon>
        <taxon>Bacilli</taxon>
        <taxon>Bacillales</taxon>
        <taxon>Thermoactinomycetaceae</taxon>
        <taxon>Paludifilum</taxon>
    </lineage>
</organism>
<proteinExistence type="predicted"/>
<protein>
    <submittedName>
        <fullName evidence="1">Uncharacterized protein</fullName>
    </submittedName>
</protein>
<evidence type="ECO:0000313" key="2">
    <source>
        <dbReference type="Proteomes" id="UP000215459"/>
    </source>
</evidence>
<dbReference type="Proteomes" id="UP000215459">
    <property type="component" value="Unassembled WGS sequence"/>
</dbReference>
<keyword evidence="2" id="KW-1185">Reference proteome</keyword>
<sequence length="120" mass="13292">MTDPMIYDTKIEIATPACSVRKSDGDRKRAAGSTTASLRHYRTDYFSRRPVLHFCRSVASYESEAMEVRARSVATGRDTLLLVGGAAFVFCNLQGSGKKAGQLLIQEHSDTDLHRLVLNK</sequence>
<dbReference type="AlphaFoldDB" id="A0A235B6R2"/>